<dbReference type="SUPFAM" id="SSF55874">
    <property type="entry name" value="ATPase domain of HSP90 chaperone/DNA topoisomerase II/histidine kinase"/>
    <property type="match status" value="1"/>
</dbReference>
<evidence type="ECO:0000256" key="10">
    <source>
        <dbReference type="ARBA" id="ARBA00022840"/>
    </source>
</evidence>
<keyword evidence="6" id="KW-0808">Transferase</keyword>
<evidence type="ECO:0000256" key="8">
    <source>
        <dbReference type="ARBA" id="ARBA00022741"/>
    </source>
</evidence>
<evidence type="ECO:0000256" key="2">
    <source>
        <dbReference type="ARBA" id="ARBA00004651"/>
    </source>
</evidence>
<evidence type="ECO:0000256" key="3">
    <source>
        <dbReference type="ARBA" id="ARBA00012438"/>
    </source>
</evidence>
<name>A0ABT4Q6I8_9BACL</name>
<evidence type="ECO:0000256" key="6">
    <source>
        <dbReference type="ARBA" id="ARBA00022679"/>
    </source>
</evidence>
<dbReference type="Pfam" id="PF00672">
    <property type="entry name" value="HAMP"/>
    <property type="match status" value="1"/>
</dbReference>
<dbReference type="Gene3D" id="1.10.287.130">
    <property type="match status" value="1"/>
</dbReference>
<feature type="domain" description="HAMP" evidence="16">
    <location>
        <begin position="205"/>
        <end position="258"/>
    </location>
</feature>
<keyword evidence="10 17" id="KW-0067">ATP-binding</keyword>
<comment type="catalytic activity">
    <reaction evidence="1">
        <text>ATP + protein L-histidine = ADP + protein N-phospho-L-histidine.</text>
        <dbReference type="EC" id="2.7.13.3"/>
    </reaction>
</comment>
<keyword evidence="5" id="KW-0597">Phosphoprotein</keyword>
<evidence type="ECO:0000256" key="5">
    <source>
        <dbReference type="ARBA" id="ARBA00022553"/>
    </source>
</evidence>
<evidence type="ECO:0000256" key="7">
    <source>
        <dbReference type="ARBA" id="ARBA00022692"/>
    </source>
</evidence>
<sequence>MKLNFRSWIGRLIAPNSLRFQLLARSLLILLALLVLIGAFQYVLMKEFIYANRVQNIKSQIMTTPPPFWVRWAELQRNGTQRDPSLYFRFPDSAVAFVNSEGKLTELTDDGFRLKSPQLSPETYAEVLQENPQKIDYRIAKDADGVQMLVVLQPINDRNRTQGIVQVSSSIAPLEQLLTQELWIYIILSLLALVIGWAGFSPVLRRTLVPLNRIVGTMERINAGNMNERLPESQKQLEIDRLSASFNGMLERLEVSFEAEKEAKEQMRRFVADASHELRTPLTSIHGFLEVLLRGAASNPEQLEKALRSMHSESERLNKLVKDLLFLARMDQKPGIQLQEGSLDALVREMEAQLQLLAGRREVRFVLTPGTKAWIDKDQMKQVILNLFHNAVQHTDPVMGKIGILVDGGAGGAELIVRDNGHGIPAEHLPHLFERFYRADASRTRKHGGAGLGLSITKSIVDLHEAEIRVESTPGEGTAFMVRFPPVTGKTMALK</sequence>
<dbReference type="EC" id="2.7.13.3" evidence="3"/>
<evidence type="ECO:0000259" key="15">
    <source>
        <dbReference type="PROSITE" id="PS50109"/>
    </source>
</evidence>
<dbReference type="EMBL" id="JAQAGZ010000004">
    <property type="protein sequence ID" value="MCZ8512446.1"/>
    <property type="molecule type" value="Genomic_DNA"/>
</dbReference>
<comment type="caution">
    <text evidence="17">The sequence shown here is derived from an EMBL/GenBank/DDBJ whole genome shotgun (WGS) entry which is preliminary data.</text>
</comment>
<accession>A0ABT4Q6I8</accession>
<evidence type="ECO:0000256" key="12">
    <source>
        <dbReference type="ARBA" id="ARBA00023012"/>
    </source>
</evidence>
<keyword evidence="12" id="KW-0902">Two-component regulatory system</keyword>
<dbReference type="PANTHER" id="PTHR45436">
    <property type="entry name" value="SENSOR HISTIDINE KINASE YKOH"/>
    <property type="match status" value="1"/>
</dbReference>
<keyword evidence="8" id="KW-0547">Nucleotide-binding</keyword>
<evidence type="ECO:0000313" key="18">
    <source>
        <dbReference type="Proteomes" id="UP001527882"/>
    </source>
</evidence>
<dbReference type="CDD" id="cd00082">
    <property type="entry name" value="HisKA"/>
    <property type="match status" value="1"/>
</dbReference>
<dbReference type="Proteomes" id="UP001527882">
    <property type="component" value="Unassembled WGS sequence"/>
</dbReference>
<keyword evidence="18" id="KW-1185">Reference proteome</keyword>
<dbReference type="InterPro" id="IPR004358">
    <property type="entry name" value="Sig_transdc_His_kin-like_C"/>
</dbReference>
<protein>
    <recommendedName>
        <fullName evidence="3">histidine kinase</fullName>
        <ecNumber evidence="3">2.7.13.3</ecNumber>
    </recommendedName>
</protein>
<dbReference type="Gene3D" id="3.30.565.10">
    <property type="entry name" value="Histidine kinase-like ATPase, C-terminal domain"/>
    <property type="match status" value="1"/>
</dbReference>
<comment type="subcellular location">
    <subcellularLocation>
        <location evidence="2">Cell membrane</location>
        <topology evidence="2">Multi-pass membrane protein</topology>
    </subcellularLocation>
</comment>
<keyword evidence="4" id="KW-1003">Cell membrane</keyword>
<evidence type="ECO:0000259" key="16">
    <source>
        <dbReference type="PROSITE" id="PS50885"/>
    </source>
</evidence>
<keyword evidence="13 14" id="KW-0472">Membrane</keyword>
<dbReference type="InterPro" id="IPR005467">
    <property type="entry name" value="His_kinase_dom"/>
</dbReference>
<keyword evidence="7 14" id="KW-0812">Transmembrane</keyword>
<dbReference type="SMART" id="SM00387">
    <property type="entry name" value="HATPase_c"/>
    <property type="match status" value="1"/>
</dbReference>
<dbReference type="PROSITE" id="PS50885">
    <property type="entry name" value="HAMP"/>
    <property type="match status" value="1"/>
</dbReference>
<dbReference type="InterPro" id="IPR036890">
    <property type="entry name" value="HATPase_C_sf"/>
</dbReference>
<dbReference type="SUPFAM" id="SSF158472">
    <property type="entry name" value="HAMP domain-like"/>
    <property type="match status" value="1"/>
</dbReference>
<dbReference type="SUPFAM" id="SSF47384">
    <property type="entry name" value="Homodimeric domain of signal transducing histidine kinase"/>
    <property type="match status" value="1"/>
</dbReference>
<dbReference type="PANTHER" id="PTHR45436:SF5">
    <property type="entry name" value="SENSOR HISTIDINE KINASE TRCS"/>
    <property type="match status" value="1"/>
</dbReference>
<dbReference type="Pfam" id="PF02518">
    <property type="entry name" value="HATPase_c"/>
    <property type="match status" value="1"/>
</dbReference>
<evidence type="ECO:0000256" key="4">
    <source>
        <dbReference type="ARBA" id="ARBA00022475"/>
    </source>
</evidence>
<evidence type="ECO:0000256" key="11">
    <source>
        <dbReference type="ARBA" id="ARBA00022989"/>
    </source>
</evidence>
<dbReference type="InterPro" id="IPR003594">
    <property type="entry name" value="HATPase_dom"/>
</dbReference>
<evidence type="ECO:0000256" key="14">
    <source>
        <dbReference type="SAM" id="Phobius"/>
    </source>
</evidence>
<reference evidence="17 18" key="1">
    <citation type="submission" date="2022-12" db="EMBL/GenBank/DDBJ databases">
        <title>Draft genome sequence of Paenibacillus sp. dW9.</title>
        <authorList>
            <person name="Choi E.-W."/>
            <person name="Kim D.-U."/>
        </authorList>
    </citation>
    <scope>NUCLEOTIDE SEQUENCE [LARGE SCALE GENOMIC DNA]</scope>
    <source>
        <strain evidence="18">dW9</strain>
    </source>
</reference>
<feature type="domain" description="Histidine kinase" evidence="15">
    <location>
        <begin position="273"/>
        <end position="488"/>
    </location>
</feature>
<dbReference type="InterPro" id="IPR003661">
    <property type="entry name" value="HisK_dim/P_dom"/>
</dbReference>
<keyword evidence="11 14" id="KW-1133">Transmembrane helix</keyword>
<dbReference type="GO" id="GO:0005524">
    <property type="term" value="F:ATP binding"/>
    <property type="evidence" value="ECO:0007669"/>
    <property type="project" value="UniProtKB-KW"/>
</dbReference>
<dbReference type="SMART" id="SM00388">
    <property type="entry name" value="HisKA"/>
    <property type="match status" value="1"/>
</dbReference>
<organism evidence="17 18">
    <name type="scientific">Paenibacillus gyeongsangnamensis</name>
    <dbReference type="NCBI Taxonomy" id="3388067"/>
    <lineage>
        <taxon>Bacteria</taxon>
        <taxon>Bacillati</taxon>
        <taxon>Bacillota</taxon>
        <taxon>Bacilli</taxon>
        <taxon>Bacillales</taxon>
        <taxon>Paenibacillaceae</taxon>
        <taxon>Paenibacillus</taxon>
    </lineage>
</organism>
<evidence type="ECO:0000313" key="17">
    <source>
        <dbReference type="EMBL" id="MCZ8512446.1"/>
    </source>
</evidence>
<proteinExistence type="predicted"/>
<dbReference type="SMART" id="SM00304">
    <property type="entry name" value="HAMP"/>
    <property type="match status" value="1"/>
</dbReference>
<dbReference type="CDD" id="cd06225">
    <property type="entry name" value="HAMP"/>
    <property type="match status" value="1"/>
</dbReference>
<dbReference type="Gene3D" id="6.10.340.10">
    <property type="match status" value="1"/>
</dbReference>
<evidence type="ECO:0000256" key="1">
    <source>
        <dbReference type="ARBA" id="ARBA00000085"/>
    </source>
</evidence>
<dbReference type="Pfam" id="PF00512">
    <property type="entry name" value="HisKA"/>
    <property type="match status" value="1"/>
</dbReference>
<dbReference type="InterPro" id="IPR003660">
    <property type="entry name" value="HAMP_dom"/>
</dbReference>
<dbReference type="PRINTS" id="PR00344">
    <property type="entry name" value="BCTRLSENSOR"/>
</dbReference>
<keyword evidence="9" id="KW-0418">Kinase</keyword>
<dbReference type="CDD" id="cd00075">
    <property type="entry name" value="HATPase"/>
    <property type="match status" value="1"/>
</dbReference>
<dbReference type="InterPro" id="IPR036097">
    <property type="entry name" value="HisK_dim/P_sf"/>
</dbReference>
<dbReference type="InterPro" id="IPR050428">
    <property type="entry name" value="TCS_sensor_his_kinase"/>
</dbReference>
<evidence type="ECO:0000256" key="9">
    <source>
        <dbReference type="ARBA" id="ARBA00022777"/>
    </source>
</evidence>
<dbReference type="RefSeq" id="WP_269880871.1">
    <property type="nucleotide sequence ID" value="NZ_JAQAGZ010000004.1"/>
</dbReference>
<feature type="transmembrane region" description="Helical" evidence="14">
    <location>
        <begin position="182"/>
        <end position="204"/>
    </location>
</feature>
<evidence type="ECO:0000256" key="13">
    <source>
        <dbReference type="ARBA" id="ARBA00023136"/>
    </source>
</evidence>
<dbReference type="PROSITE" id="PS50109">
    <property type="entry name" value="HIS_KIN"/>
    <property type="match status" value="1"/>
</dbReference>
<gene>
    <name evidence="17" type="ORF">O9H85_08365</name>
</gene>